<reference evidence="1 2" key="1">
    <citation type="submission" date="2019-09" db="EMBL/GenBank/DDBJ databases">
        <title>Draft genome sequence of Ginsengibacter sp. BR5-29.</title>
        <authorList>
            <person name="Im W.-T."/>
        </authorList>
    </citation>
    <scope>NUCLEOTIDE SEQUENCE [LARGE SCALE GENOMIC DNA]</scope>
    <source>
        <strain evidence="1 2">BR5-29</strain>
    </source>
</reference>
<dbReference type="EMBL" id="VYQF01000002">
    <property type="protein sequence ID" value="KAA9039431.1"/>
    <property type="molecule type" value="Genomic_DNA"/>
</dbReference>
<keyword evidence="2" id="KW-1185">Reference proteome</keyword>
<organism evidence="1 2">
    <name type="scientific">Ginsengibacter hankyongi</name>
    <dbReference type="NCBI Taxonomy" id="2607284"/>
    <lineage>
        <taxon>Bacteria</taxon>
        <taxon>Pseudomonadati</taxon>
        <taxon>Bacteroidota</taxon>
        <taxon>Chitinophagia</taxon>
        <taxon>Chitinophagales</taxon>
        <taxon>Chitinophagaceae</taxon>
        <taxon>Ginsengibacter</taxon>
    </lineage>
</organism>
<accession>A0A5J5IH86</accession>
<dbReference type="Proteomes" id="UP000326903">
    <property type="component" value="Unassembled WGS sequence"/>
</dbReference>
<sequence length="195" mass="23000">METDKRVQFVCFETTLNKEQFIKRWEQYRHSLNSNMDVILHQFEKNGVFSYIAQHRFASGELEFKFTNEGRNSRIVQVPIKTMLAGGYSILEANRLHNANSNESKIFVFLTDPRADLNIYKQLFGKANLNIYQAYYQNCKYAYILEYYTKTRDGAALLEQLKNYDTADVGIYKEYAHIKNPGNEKEKEIYVWPTN</sequence>
<dbReference type="AlphaFoldDB" id="A0A5J5IH86"/>
<gene>
    <name evidence="1" type="ORF">FW778_11455</name>
</gene>
<protein>
    <submittedName>
        <fullName evidence="1">Uncharacterized protein</fullName>
    </submittedName>
</protein>
<evidence type="ECO:0000313" key="2">
    <source>
        <dbReference type="Proteomes" id="UP000326903"/>
    </source>
</evidence>
<name>A0A5J5IH86_9BACT</name>
<dbReference type="RefSeq" id="WP_150414842.1">
    <property type="nucleotide sequence ID" value="NZ_VYQF01000002.1"/>
</dbReference>
<proteinExistence type="predicted"/>
<evidence type="ECO:0000313" key="1">
    <source>
        <dbReference type="EMBL" id="KAA9039431.1"/>
    </source>
</evidence>
<comment type="caution">
    <text evidence="1">The sequence shown here is derived from an EMBL/GenBank/DDBJ whole genome shotgun (WGS) entry which is preliminary data.</text>
</comment>